<organism evidence="2 3">
    <name type="scientific">Puccinia striiformis</name>
    <dbReference type="NCBI Taxonomy" id="27350"/>
    <lineage>
        <taxon>Eukaryota</taxon>
        <taxon>Fungi</taxon>
        <taxon>Dikarya</taxon>
        <taxon>Basidiomycota</taxon>
        <taxon>Pucciniomycotina</taxon>
        <taxon>Pucciniomycetes</taxon>
        <taxon>Pucciniales</taxon>
        <taxon>Pucciniaceae</taxon>
        <taxon>Puccinia</taxon>
    </lineage>
</organism>
<reference evidence="2" key="1">
    <citation type="submission" date="2017-12" db="EMBL/GenBank/DDBJ databases">
        <title>Gene loss provides genomic basis for host adaptation in cereal stripe rust fungi.</title>
        <authorList>
            <person name="Xia C."/>
        </authorList>
    </citation>
    <scope>NUCLEOTIDE SEQUENCE [LARGE SCALE GENOMIC DNA]</scope>
    <source>
        <strain evidence="2">93-210</strain>
    </source>
</reference>
<proteinExistence type="predicted"/>
<comment type="caution">
    <text evidence="2">The sequence shown here is derived from an EMBL/GenBank/DDBJ whole genome shotgun (WGS) entry which is preliminary data.</text>
</comment>
<dbReference type="InterPro" id="IPR009057">
    <property type="entry name" value="Homeodomain-like_sf"/>
</dbReference>
<name>A0A2S4V3X9_9BASI</name>
<evidence type="ECO:0000313" key="2">
    <source>
        <dbReference type="EMBL" id="POW04229.1"/>
    </source>
</evidence>
<feature type="non-terminal residue" evidence="2">
    <location>
        <position position="278"/>
    </location>
</feature>
<feature type="non-terminal residue" evidence="2">
    <location>
        <position position="1"/>
    </location>
</feature>
<dbReference type="SUPFAM" id="SSF46689">
    <property type="entry name" value="Homeodomain-like"/>
    <property type="match status" value="1"/>
</dbReference>
<evidence type="ECO:0008006" key="4">
    <source>
        <dbReference type="Google" id="ProtNLM"/>
    </source>
</evidence>
<dbReference type="VEuPathDB" id="FungiDB:PSTT_10532"/>
<gene>
    <name evidence="2" type="ORF">PSTT_10532</name>
</gene>
<feature type="region of interest" description="Disordered" evidence="1">
    <location>
        <begin position="1"/>
        <end position="40"/>
    </location>
</feature>
<dbReference type="EMBL" id="PKSL01000114">
    <property type="protein sequence ID" value="POW04229.1"/>
    <property type="molecule type" value="Genomic_DNA"/>
</dbReference>
<dbReference type="Proteomes" id="UP000239156">
    <property type="component" value="Unassembled WGS sequence"/>
</dbReference>
<evidence type="ECO:0000313" key="3">
    <source>
        <dbReference type="Proteomes" id="UP000239156"/>
    </source>
</evidence>
<evidence type="ECO:0000256" key="1">
    <source>
        <dbReference type="SAM" id="MobiDB-lite"/>
    </source>
</evidence>
<dbReference type="AlphaFoldDB" id="A0A2S4V3X9"/>
<protein>
    <recommendedName>
        <fullName evidence="4">HTH CENPB-type domain-containing protein</fullName>
    </recommendedName>
</protein>
<dbReference type="Gene3D" id="1.10.10.60">
    <property type="entry name" value="Homeodomain-like"/>
    <property type="match status" value="1"/>
</dbReference>
<accession>A0A2S4V3X9</accession>
<keyword evidence="3" id="KW-1185">Reference proteome</keyword>
<sequence length="278" mass="31477">ASSKHSVAPKVTASEKTSNITPSDSKDISESSKKRKTSAQQEVHTLDFKLEVIKWHEDKKSTQLKTARKVRINQTCLSRWLKDKATMQNQVTYNGVAVKRQQRSAYPQLEKALDNWFMEAGLLNQAQAEDARKKILEITSGYEARNIYNANKTGLLYNPVMCELFMHSRLTIVDSFLNTPWLDTKATQMLMARLSSISISWKQCTLLGLLGNLLHKAPLQTAGDTPGSYRALTIWQSTTHSWLLEVQLHKKSLTKRDNHSTSFQDIQVYPNPLASLVS</sequence>